<comment type="caution">
    <text evidence="1">The sequence shown here is derived from an EMBL/GenBank/DDBJ whole genome shotgun (WGS) entry which is preliminary data.</text>
</comment>
<proteinExistence type="predicted"/>
<dbReference type="Proteomes" id="UP000635477">
    <property type="component" value="Unassembled WGS sequence"/>
</dbReference>
<reference evidence="1" key="2">
    <citation type="submission" date="2020-05" db="EMBL/GenBank/DDBJ databases">
        <authorList>
            <person name="Kim H.-S."/>
            <person name="Proctor R.H."/>
            <person name="Brown D.W."/>
        </authorList>
    </citation>
    <scope>NUCLEOTIDE SEQUENCE</scope>
    <source>
        <strain evidence="1">NRRL 22465</strain>
    </source>
</reference>
<accession>A0A8H4XIJ8</accession>
<organism evidence="1 2">
    <name type="scientific">Fusarium zealandicum</name>
    <dbReference type="NCBI Taxonomy" id="1053134"/>
    <lineage>
        <taxon>Eukaryota</taxon>
        <taxon>Fungi</taxon>
        <taxon>Dikarya</taxon>
        <taxon>Ascomycota</taxon>
        <taxon>Pezizomycotina</taxon>
        <taxon>Sordariomycetes</taxon>
        <taxon>Hypocreomycetidae</taxon>
        <taxon>Hypocreales</taxon>
        <taxon>Nectriaceae</taxon>
        <taxon>Fusarium</taxon>
        <taxon>Fusarium staphyleae species complex</taxon>
    </lineage>
</organism>
<evidence type="ECO:0000313" key="2">
    <source>
        <dbReference type="Proteomes" id="UP000635477"/>
    </source>
</evidence>
<evidence type="ECO:0000313" key="1">
    <source>
        <dbReference type="EMBL" id="KAF4976678.1"/>
    </source>
</evidence>
<dbReference type="AlphaFoldDB" id="A0A8H4XIJ8"/>
<name>A0A8H4XIJ8_9HYPO</name>
<dbReference type="OrthoDB" id="4507134at2759"/>
<dbReference type="EMBL" id="JABEYC010000500">
    <property type="protein sequence ID" value="KAF4976678.1"/>
    <property type="molecule type" value="Genomic_DNA"/>
</dbReference>
<protein>
    <submittedName>
        <fullName evidence="1">Uncharacterized protein</fullName>
    </submittedName>
</protein>
<sequence>MAGVSKLRHRHVYDIDDIGRMLFGRVGYEVSGGAYCLFACQAHLYPNPRIKASYRQHYYLLGYTDQVHLYRVPGALLATSLTFQPMCCMWLTYGSIVGNTDLFKANGDTRPCSCANNSNSTLTI</sequence>
<gene>
    <name evidence="1" type="ORF">FZEAL_6692</name>
</gene>
<keyword evidence="2" id="KW-1185">Reference proteome</keyword>
<reference evidence="1" key="1">
    <citation type="journal article" date="2020" name="BMC Genomics">
        <title>Correction to: Identification and distribution of gene clusters required for synthesis of sphingolipid metabolism inhibitors in diverse species of the filamentous fungus Fusarium.</title>
        <authorList>
            <person name="Kim H.S."/>
            <person name="Lohmar J.M."/>
            <person name="Busman M."/>
            <person name="Brown D.W."/>
            <person name="Naumann T.A."/>
            <person name="Divon H.H."/>
            <person name="Lysoe E."/>
            <person name="Uhlig S."/>
            <person name="Proctor R.H."/>
        </authorList>
    </citation>
    <scope>NUCLEOTIDE SEQUENCE</scope>
    <source>
        <strain evidence="1">NRRL 22465</strain>
    </source>
</reference>